<feature type="transmembrane region" description="Helical" evidence="1">
    <location>
        <begin position="84"/>
        <end position="106"/>
    </location>
</feature>
<dbReference type="SMART" id="SM00850">
    <property type="entry name" value="LytTR"/>
    <property type="match status" value="1"/>
</dbReference>
<gene>
    <name evidence="3" type="ORF">BFP71_09655</name>
</gene>
<dbReference type="STRING" id="1563681.BFP71_09655"/>
<feature type="domain" description="HTH LytTR-type" evidence="2">
    <location>
        <begin position="157"/>
        <end position="262"/>
    </location>
</feature>
<organism evidence="3 4">
    <name type="scientific">Roseivirga misakiensis</name>
    <dbReference type="NCBI Taxonomy" id="1563681"/>
    <lineage>
        <taxon>Bacteria</taxon>
        <taxon>Pseudomonadati</taxon>
        <taxon>Bacteroidota</taxon>
        <taxon>Cytophagia</taxon>
        <taxon>Cytophagales</taxon>
        <taxon>Roseivirgaceae</taxon>
        <taxon>Roseivirga</taxon>
    </lineage>
</organism>
<proteinExistence type="predicted"/>
<evidence type="ECO:0000313" key="3">
    <source>
        <dbReference type="EMBL" id="OEJ99810.1"/>
    </source>
</evidence>
<dbReference type="Pfam" id="PF04397">
    <property type="entry name" value="LytTR"/>
    <property type="match status" value="1"/>
</dbReference>
<sequence length="265" mass="31208">MKRKYPFDPSIKHHFIVALGLAIWVFIFLFFTEPLDVNEFGPQEKLIYMPLYGVFTSLCYLATLPFQVWLYKRNNQKWTHGSELIQFLFLIILGFIVTRSVYYYIVMEQHPNAYTIDYFATAIYFPGILTIFPIIAIGRWSFGKYKDKKLEDQKIEIQGTGNYESLKLLLNDLICIQSSDNYVEITYREDGEIKKQLIRNKLTEVEISRPELIRAHRSFLINPYHFKQWKTGNRKVFVILSSDIEVPVSKTYQPNIEEAVKSATE</sequence>
<keyword evidence="1" id="KW-0812">Transmembrane</keyword>
<dbReference type="PROSITE" id="PS50930">
    <property type="entry name" value="HTH_LYTTR"/>
    <property type="match status" value="1"/>
</dbReference>
<keyword evidence="1" id="KW-0472">Membrane</keyword>
<dbReference type="OrthoDB" id="1118393at2"/>
<protein>
    <submittedName>
        <fullName evidence="3">Transcriptional regulator</fullName>
    </submittedName>
</protein>
<dbReference type="GO" id="GO:0003677">
    <property type="term" value="F:DNA binding"/>
    <property type="evidence" value="ECO:0007669"/>
    <property type="project" value="InterPro"/>
</dbReference>
<evidence type="ECO:0000256" key="1">
    <source>
        <dbReference type="SAM" id="Phobius"/>
    </source>
</evidence>
<feature type="transmembrane region" description="Helical" evidence="1">
    <location>
        <begin position="51"/>
        <end position="72"/>
    </location>
</feature>
<evidence type="ECO:0000259" key="2">
    <source>
        <dbReference type="PROSITE" id="PS50930"/>
    </source>
</evidence>
<dbReference type="AlphaFoldDB" id="A0A1E5SL15"/>
<dbReference type="Gene3D" id="2.40.50.1020">
    <property type="entry name" value="LytTr DNA-binding domain"/>
    <property type="match status" value="1"/>
</dbReference>
<accession>A0A1E5SL15</accession>
<keyword evidence="4" id="KW-1185">Reference proteome</keyword>
<feature type="transmembrane region" description="Helical" evidence="1">
    <location>
        <begin position="118"/>
        <end position="140"/>
    </location>
</feature>
<dbReference type="Proteomes" id="UP000095552">
    <property type="component" value="Unassembled WGS sequence"/>
</dbReference>
<dbReference type="EMBL" id="MDGQ01000005">
    <property type="protein sequence ID" value="OEJ99810.1"/>
    <property type="molecule type" value="Genomic_DNA"/>
</dbReference>
<name>A0A1E5SL15_9BACT</name>
<feature type="transmembrane region" description="Helical" evidence="1">
    <location>
        <begin position="12"/>
        <end position="31"/>
    </location>
</feature>
<dbReference type="InterPro" id="IPR007492">
    <property type="entry name" value="LytTR_DNA-bd_dom"/>
</dbReference>
<comment type="caution">
    <text evidence="3">The sequence shown here is derived from an EMBL/GenBank/DDBJ whole genome shotgun (WGS) entry which is preliminary data.</text>
</comment>
<evidence type="ECO:0000313" key="4">
    <source>
        <dbReference type="Proteomes" id="UP000095552"/>
    </source>
</evidence>
<dbReference type="RefSeq" id="WP_069835273.1">
    <property type="nucleotide sequence ID" value="NZ_MDGQ01000005.1"/>
</dbReference>
<reference evidence="3 4" key="1">
    <citation type="submission" date="2016-08" db="EMBL/GenBank/DDBJ databases">
        <title>Draft genome of Fabibacter sp. strain SK-8.</title>
        <authorList>
            <person name="Wong S.-K."/>
            <person name="Hamasaki K."/>
            <person name="Yoshizawa S."/>
        </authorList>
    </citation>
    <scope>NUCLEOTIDE SEQUENCE [LARGE SCALE GENOMIC DNA]</scope>
    <source>
        <strain evidence="3 4">SK-8</strain>
    </source>
</reference>
<keyword evidence="1" id="KW-1133">Transmembrane helix</keyword>